<keyword evidence="10" id="KW-0004">4Fe-4S</keyword>
<keyword evidence="5 10" id="KW-0949">S-adenosyl-L-methionine</keyword>
<dbReference type="GO" id="GO:0017183">
    <property type="term" value="P:protein histidyl modification to diphthamide"/>
    <property type="evidence" value="ECO:0007669"/>
    <property type="project" value="UniProtKB-UniRule"/>
</dbReference>
<dbReference type="Gene3D" id="3.40.50.11840">
    <property type="entry name" value="Diphthamide synthesis DPH1/DPH2 domain 1"/>
    <property type="match status" value="1"/>
</dbReference>
<evidence type="ECO:0000256" key="1">
    <source>
        <dbReference type="ARBA" id="ARBA00001966"/>
    </source>
</evidence>
<evidence type="ECO:0000313" key="11">
    <source>
        <dbReference type="EMBL" id="AIY89270.1"/>
    </source>
</evidence>
<dbReference type="Pfam" id="PF01866">
    <property type="entry name" value="Diphthamide_syn"/>
    <property type="match status" value="1"/>
</dbReference>
<dbReference type="InterPro" id="IPR042263">
    <property type="entry name" value="DPH1/DPH2_1"/>
</dbReference>
<dbReference type="Proteomes" id="UP000030624">
    <property type="component" value="Chromosome"/>
</dbReference>
<dbReference type="eggNOG" id="arCOG04112">
    <property type="taxonomic scope" value="Archaea"/>
</dbReference>
<sequence length="320" mass="36465">MGSESSTIFDKINFPNIFEKIGDARTVGLQLPDGLKYYVKEISGEFEKRGLETIISGKASYGACDLDTELLKHVDVLVHFGHSRFVDIPNVIYVPYTVNYEVNPEKIKKHIPERKIAIVGTLTYAWKFKEVKKILENAGFQVELKSGRGVEFEGQVLGCNYSCLRESKSDAVLFIGDGMFHAIGAGIYSGKKTYAYQPHSDEVIEVETEDFIKKRYILISKAKMSESFGILVSSKPGQFRLNLAKRLKREANRRGFKVEIIVADEITPEIVENFRFDCYVNTACPRIAYDDTRRFSRPIITPQEFEIAMGLRDEYVFDFI</sequence>
<dbReference type="NCBIfam" id="TIGR03682">
    <property type="entry name" value="arCOG04112"/>
    <property type="match status" value="1"/>
</dbReference>
<dbReference type="AlphaFoldDB" id="A0A0A7GB65"/>
<keyword evidence="8 10" id="KW-0411">Iron-sulfur</keyword>
<dbReference type="Gene3D" id="3.40.50.11850">
    <property type="entry name" value="Diphthamide synthesis DPH1/DPH2 domain 2"/>
    <property type="match status" value="1"/>
</dbReference>
<dbReference type="UniPathway" id="UPA00559"/>
<keyword evidence="4 10" id="KW-0808">Transferase</keyword>
<dbReference type="HOGENOM" id="CLU_037146_0_0_2"/>
<dbReference type="InterPro" id="IPR016435">
    <property type="entry name" value="DPH1/DPH2"/>
</dbReference>
<evidence type="ECO:0000256" key="2">
    <source>
        <dbReference type="ARBA" id="ARBA00005156"/>
    </source>
</evidence>
<dbReference type="NCBIfam" id="TIGR00322">
    <property type="entry name" value="diphth2_R"/>
    <property type="match status" value="1"/>
</dbReference>
<evidence type="ECO:0000256" key="7">
    <source>
        <dbReference type="ARBA" id="ARBA00023004"/>
    </source>
</evidence>
<dbReference type="GO" id="GO:0051539">
    <property type="term" value="F:4 iron, 4 sulfur cluster binding"/>
    <property type="evidence" value="ECO:0007669"/>
    <property type="project" value="UniProtKB-UniRule"/>
</dbReference>
<comment type="similarity">
    <text evidence="10">Belongs to the DPH1/DPH2 family.</text>
</comment>
<comment type="function">
    <text evidence="10">Catalyzes the first step of diphthamide biosynthesis, i.e. the transfer of the 3-amino-3-carboxypropyl group from S-adenosyl-L-methionine (SAM) to the C2 position of the imidazole ring of the target histidine residue in translation elongation factor 2 (EF-2).</text>
</comment>
<dbReference type="InterPro" id="IPR042264">
    <property type="entry name" value="DPH1/DPH2_2"/>
</dbReference>
<proteinExistence type="inferred from homology"/>
<organism evidence="11 12">
    <name type="scientific">Geoglobus acetivorans</name>
    <dbReference type="NCBI Taxonomy" id="565033"/>
    <lineage>
        <taxon>Archaea</taxon>
        <taxon>Methanobacteriati</taxon>
        <taxon>Methanobacteriota</taxon>
        <taxon>Archaeoglobi</taxon>
        <taxon>Archaeoglobales</taxon>
        <taxon>Archaeoglobaceae</taxon>
        <taxon>Geoglobus</taxon>
    </lineage>
</organism>
<evidence type="ECO:0000313" key="12">
    <source>
        <dbReference type="Proteomes" id="UP000030624"/>
    </source>
</evidence>
<evidence type="ECO:0000256" key="4">
    <source>
        <dbReference type="ARBA" id="ARBA00022679"/>
    </source>
</evidence>
<comment type="cofactor">
    <cofactor evidence="1 10">
        <name>[4Fe-4S] cluster</name>
        <dbReference type="ChEBI" id="CHEBI:49883"/>
    </cofactor>
</comment>
<dbReference type="PANTHER" id="PTHR10762:SF1">
    <property type="entry name" value="2-(3-AMINO-3-CARBOXYPROPYL)HISTIDINE SYNTHASE SUBUNIT 1"/>
    <property type="match status" value="1"/>
</dbReference>
<dbReference type="FunFam" id="3.40.50.11860:FF:000001">
    <property type="entry name" value="2-(3-amino-3-carboxypropyl)histidine synthase subunit 2"/>
    <property type="match status" value="1"/>
</dbReference>
<dbReference type="GO" id="GO:0090560">
    <property type="term" value="F:2-(3-amino-3-carboxypropyl)histidine synthase activity"/>
    <property type="evidence" value="ECO:0007669"/>
    <property type="project" value="UniProtKB-UniRule"/>
</dbReference>
<evidence type="ECO:0000256" key="5">
    <source>
        <dbReference type="ARBA" id="ARBA00022691"/>
    </source>
</evidence>
<dbReference type="GeneID" id="24796814"/>
<evidence type="ECO:0000256" key="9">
    <source>
        <dbReference type="ARBA" id="ARBA00048403"/>
    </source>
</evidence>
<accession>A0A0A7GB65</accession>
<dbReference type="InterPro" id="IPR042265">
    <property type="entry name" value="DPH1/DPH2_3"/>
</dbReference>
<keyword evidence="7 10" id="KW-0408">Iron</keyword>
<evidence type="ECO:0000256" key="3">
    <source>
        <dbReference type="ARBA" id="ARBA00012221"/>
    </source>
</evidence>
<reference evidence="11 12" key="1">
    <citation type="journal article" date="2015" name="Appl. Environ. Microbiol.">
        <title>The Geoglobus acetivorans genome: Fe(III) reduction, acetate utilization, autotrophic growth, and degradation of aromatic compounds in a hyperthermophilic archaeon.</title>
        <authorList>
            <person name="Mardanov A.V."/>
            <person name="Slododkina G.B."/>
            <person name="Slobodkin A.I."/>
            <person name="Beletsky A.V."/>
            <person name="Gavrilov S.N."/>
            <person name="Kublanov I.V."/>
            <person name="Bonch-Osmolovskaya E.A."/>
            <person name="Skryabin K.G."/>
            <person name="Ravin N.V."/>
        </authorList>
    </citation>
    <scope>NUCLEOTIDE SEQUENCE [LARGE SCALE GENOMIC DNA]</scope>
    <source>
        <strain evidence="11 12">SBH6</strain>
    </source>
</reference>
<dbReference type="RefSeq" id="WP_048090463.1">
    <property type="nucleotide sequence ID" value="NZ_CP009552.1"/>
</dbReference>
<dbReference type="PANTHER" id="PTHR10762">
    <property type="entry name" value="DIPHTHAMIDE BIOSYNTHESIS PROTEIN"/>
    <property type="match status" value="1"/>
</dbReference>
<evidence type="ECO:0000256" key="6">
    <source>
        <dbReference type="ARBA" id="ARBA00022723"/>
    </source>
</evidence>
<evidence type="ECO:0000256" key="8">
    <source>
        <dbReference type="ARBA" id="ARBA00023014"/>
    </source>
</evidence>
<dbReference type="KEGG" id="gac:GACE_0213"/>
<dbReference type="STRING" id="565033.GACE_0213"/>
<comment type="catalytic activity">
    <reaction evidence="9 10">
        <text>L-histidyl-[translation elongation factor 2] + S-adenosyl-L-methionine = 2-[(3S)-amino-3-carboxypropyl]-L-histidyl-[translation elongation factor 2] + S-methyl-5'-thioadenosine + H(+)</text>
        <dbReference type="Rhea" id="RHEA:36783"/>
        <dbReference type="Rhea" id="RHEA-COMP:9748"/>
        <dbReference type="Rhea" id="RHEA-COMP:9749"/>
        <dbReference type="ChEBI" id="CHEBI:15378"/>
        <dbReference type="ChEBI" id="CHEBI:17509"/>
        <dbReference type="ChEBI" id="CHEBI:29979"/>
        <dbReference type="ChEBI" id="CHEBI:59789"/>
        <dbReference type="ChEBI" id="CHEBI:73995"/>
        <dbReference type="EC" id="2.5.1.108"/>
    </reaction>
</comment>
<dbReference type="Gene3D" id="3.40.50.11860">
    <property type="entry name" value="Diphthamide synthesis DPH1/DPH2 domain 3"/>
    <property type="match status" value="1"/>
</dbReference>
<dbReference type="EMBL" id="CP009552">
    <property type="protein sequence ID" value="AIY89270.1"/>
    <property type="molecule type" value="Genomic_DNA"/>
</dbReference>
<comment type="pathway">
    <text evidence="2 10">Protein modification; peptidyl-diphthamide biosynthesis.</text>
</comment>
<gene>
    <name evidence="11" type="ORF">GACE_0213</name>
</gene>
<dbReference type="GO" id="GO:0046872">
    <property type="term" value="F:metal ion binding"/>
    <property type="evidence" value="ECO:0007669"/>
    <property type="project" value="UniProtKB-KW"/>
</dbReference>
<dbReference type="EC" id="2.5.1.108" evidence="3 10"/>
<dbReference type="InterPro" id="IPR022428">
    <property type="entry name" value="Dph2_arc"/>
</dbReference>
<name>A0A0A7GB65_GEOAI</name>
<dbReference type="PIRSF" id="PIRSF004967">
    <property type="entry name" value="DPH1"/>
    <property type="match status" value="1"/>
</dbReference>
<keyword evidence="6 10" id="KW-0479">Metal-binding</keyword>
<dbReference type="SFLD" id="SFLDS00032">
    <property type="entry name" value="Radical_SAM_3-amino-3-carboxyp"/>
    <property type="match status" value="1"/>
</dbReference>
<evidence type="ECO:0000256" key="10">
    <source>
        <dbReference type="PIRNR" id="PIRNR004967"/>
    </source>
</evidence>
<protein>
    <recommendedName>
        <fullName evidence="3 10">2-(3-amino-3-carboxypropyl)histidine synthase</fullName>
        <ecNumber evidence="3 10">2.5.1.108</ecNumber>
    </recommendedName>
</protein>
<dbReference type="InterPro" id="IPR035435">
    <property type="entry name" value="DPH1/DPH2_euk_archaea"/>
</dbReference>